<organism evidence="2 3">
    <name type="scientific">Dermatophagoides pteronyssinus</name>
    <name type="common">European house dust mite</name>
    <dbReference type="NCBI Taxonomy" id="6956"/>
    <lineage>
        <taxon>Eukaryota</taxon>
        <taxon>Metazoa</taxon>
        <taxon>Ecdysozoa</taxon>
        <taxon>Arthropoda</taxon>
        <taxon>Chelicerata</taxon>
        <taxon>Arachnida</taxon>
        <taxon>Acari</taxon>
        <taxon>Acariformes</taxon>
        <taxon>Sarcoptiformes</taxon>
        <taxon>Astigmata</taxon>
        <taxon>Psoroptidia</taxon>
        <taxon>Analgoidea</taxon>
        <taxon>Pyroglyphidae</taxon>
        <taxon>Dermatophagoidinae</taxon>
        <taxon>Dermatophagoides</taxon>
    </lineage>
</organism>
<feature type="transmembrane region" description="Helical" evidence="1">
    <location>
        <begin position="388"/>
        <end position="407"/>
    </location>
</feature>
<keyword evidence="1" id="KW-1133">Transmembrane helix</keyword>
<reference evidence="2 3" key="2">
    <citation type="journal article" date="2022" name="Mol. Biol. Evol.">
        <title>Comparative Genomics Reveals Insights into the Divergent Evolution of Astigmatic Mites and Household Pest Adaptations.</title>
        <authorList>
            <person name="Xiong Q."/>
            <person name="Wan A.T."/>
            <person name="Liu X."/>
            <person name="Fung C.S."/>
            <person name="Xiao X."/>
            <person name="Malainual N."/>
            <person name="Hou J."/>
            <person name="Wang L."/>
            <person name="Wang M."/>
            <person name="Yang K.Y."/>
            <person name="Cui Y."/>
            <person name="Leung E.L."/>
            <person name="Nong W."/>
            <person name="Shin S.K."/>
            <person name="Au S.W."/>
            <person name="Jeong K.Y."/>
            <person name="Chew F.T."/>
            <person name="Hui J.H."/>
            <person name="Leung T.F."/>
            <person name="Tungtrongchitr A."/>
            <person name="Zhong N."/>
            <person name="Liu Z."/>
            <person name="Tsui S.K."/>
        </authorList>
    </citation>
    <scope>NUCLEOTIDE SEQUENCE [LARGE SCALE GENOMIC DNA]</scope>
    <source>
        <strain evidence="2">Derp</strain>
    </source>
</reference>
<dbReference type="EMBL" id="NJHN03000031">
    <property type="protein sequence ID" value="KAH9423929.1"/>
    <property type="molecule type" value="Genomic_DNA"/>
</dbReference>
<dbReference type="PANTHER" id="PTHR15231:SF1">
    <property type="entry name" value="PHOSPHATIDYLINOSITOL N-ACETYLGLUCOSAMINYLTRANSFERASE SUBUNIT H"/>
    <property type="match status" value="1"/>
</dbReference>
<proteinExistence type="predicted"/>
<dbReference type="Proteomes" id="UP000887458">
    <property type="component" value="Unassembled WGS sequence"/>
</dbReference>
<comment type="caution">
    <text evidence="2">The sequence shown here is derived from an EMBL/GenBank/DDBJ whole genome shotgun (WGS) entry which is preliminary data.</text>
</comment>
<keyword evidence="1" id="KW-0812">Transmembrane</keyword>
<evidence type="ECO:0000256" key="1">
    <source>
        <dbReference type="SAM" id="Phobius"/>
    </source>
</evidence>
<gene>
    <name evidence="2" type="ORF">DERP_005514</name>
</gene>
<dbReference type="Gene3D" id="3.30.900.20">
    <property type="match status" value="1"/>
</dbReference>
<protein>
    <submittedName>
        <fullName evidence="2">Uncharacterized protein</fullName>
    </submittedName>
</protein>
<reference evidence="2 3" key="1">
    <citation type="journal article" date="2018" name="J. Allergy Clin. Immunol.">
        <title>High-quality assembly of Dermatophagoides pteronyssinus genome and transcriptome reveals a wide range of novel allergens.</title>
        <authorList>
            <person name="Liu X.Y."/>
            <person name="Yang K.Y."/>
            <person name="Wang M.Q."/>
            <person name="Kwok J.S."/>
            <person name="Zeng X."/>
            <person name="Yang Z."/>
            <person name="Xiao X.J."/>
            <person name="Lau C.P."/>
            <person name="Li Y."/>
            <person name="Huang Z.M."/>
            <person name="Ba J.G."/>
            <person name="Yim A.K."/>
            <person name="Ouyang C.Y."/>
            <person name="Ngai S.M."/>
            <person name="Chan T.F."/>
            <person name="Leung E.L."/>
            <person name="Liu L."/>
            <person name="Liu Z.G."/>
            <person name="Tsui S.K."/>
        </authorList>
    </citation>
    <scope>NUCLEOTIDE SEQUENCE [LARGE SCALE GENOMIC DNA]</scope>
    <source>
        <strain evidence="2">Derp</strain>
    </source>
</reference>
<keyword evidence="3" id="KW-1185">Reference proteome</keyword>
<sequence length="563" mass="66844">MFNSLTKNNGKTPKKIQRIDGLLTLSSSNKKKISLKNLNKNHHPIIIEIHFNYGQIRQDLFAKFAINIFEYILYDRMAIPIPFGCLNKMDCSFSNEANKKKLLQTFTKLKLIFNFLIELFIKSNIHIHSIALLFGDSLRFAREIFIINLEKLNIFNEQNMNRKCLPFLTLRYMINNFYKRLLNEIPEEMPQLYTNQKSKINSKNILFTVKISAENIDQLRIFIETYSKENHSDLSESNFQLNIDNTTHRLGSIISRITHFKFDHYHPDNIMMLNGENFEIYRENDDEFDEIIEEKIIISNSAITTTTTNDDNDNDSESIDNLSKPNISTTATKISSNEEYHDVSQKQSTIDEMNSFWVQICSPIRCVEKFFNENQHYKLTIKRYKCLWFRRIFFIIFLIFIIINLWLFQQQNLTLSLFTILIITFITLIYIFQPVVEESVILFDNFQGIEYEKKYLFQKKSNCIFINTNNVIINEAITMQKVIFYLIAIPVDIRHLVLRDSEYTTIDHHQSNNDQANRIYTEQMNLIPLFIHTLPCLDCLKIIYNFIIQFRNNQRENEMKIYS</sequence>
<evidence type="ECO:0000313" key="2">
    <source>
        <dbReference type="EMBL" id="KAH9423929.1"/>
    </source>
</evidence>
<evidence type="ECO:0000313" key="3">
    <source>
        <dbReference type="Proteomes" id="UP000887458"/>
    </source>
</evidence>
<feature type="transmembrane region" description="Helical" evidence="1">
    <location>
        <begin position="413"/>
        <end position="432"/>
    </location>
</feature>
<dbReference type="PANTHER" id="PTHR15231">
    <property type="entry name" value="PHOSPHATIDYLINOSITOL N-ACETYLGLUCOSAMINYLTRANSFERASE SUBUNIT H"/>
    <property type="match status" value="1"/>
</dbReference>
<accession>A0ABQ8JN02</accession>
<dbReference type="InterPro" id="IPR053729">
    <property type="entry name" value="MAD2L1BP_domain_sf"/>
</dbReference>
<dbReference type="InterPro" id="IPR044215">
    <property type="entry name" value="PIG-H"/>
</dbReference>
<keyword evidence="1" id="KW-0472">Membrane</keyword>
<name>A0ABQ8JN02_DERPT</name>